<gene>
    <name evidence="1" type="ORF">L1987_58239</name>
</gene>
<sequence>MRPKRFINILTVEQIDRQFKTLRGREDEEAERYDFKHEKLLRHRDVLVAGVSVLQAALAGSEAVDILGCKGKQKCCLAKDKY</sequence>
<evidence type="ECO:0000313" key="2">
    <source>
        <dbReference type="Proteomes" id="UP001056120"/>
    </source>
</evidence>
<protein>
    <submittedName>
        <fullName evidence="1">Uncharacterized protein</fullName>
    </submittedName>
</protein>
<proteinExistence type="predicted"/>
<organism evidence="1 2">
    <name type="scientific">Smallanthus sonchifolius</name>
    <dbReference type="NCBI Taxonomy" id="185202"/>
    <lineage>
        <taxon>Eukaryota</taxon>
        <taxon>Viridiplantae</taxon>
        <taxon>Streptophyta</taxon>
        <taxon>Embryophyta</taxon>
        <taxon>Tracheophyta</taxon>
        <taxon>Spermatophyta</taxon>
        <taxon>Magnoliopsida</taxon>
        <taxon>eudicotyledons</taxon>
        <taxon>Gunneridae</taxon>
        <taxon>Pentapetalae</taxon>
        <taxon>asterids</taxon>
        <taxon>campanulids</taxon>
        <taxon>Asterales</taxon>
        <taxon>Asteraceae</taxon>
        <taxon>Asteroideae</taxon>
        <taxon>Heliantheae alliance</taxon>
        <taxon>Millerieae</taxon>
        <taxon>Smallanthus</taxon>
    </lineage>
</organism>
<comment type="caution">
    <text evidence="1">The sequence shown here is derived from an EMBL/GenBank/DDBJ whole genome shotgun (WGS) entry which is preliminary data.</text>
</comment>
<evidence type="ECO:0000313" key="1">
    <source>
        <dbReference type="EMBL" id="KAI3745136.1"/>
    </source>
</evidence>
<reference evidence="1 2" key="2">
    <citation type="journal article" date="2022" name="Mol. Ecol. Resour.">
        <title>The genomes of chicory, endive, great burdock and yacon provide insights into Asteraceae paleo-polyploidization history and plant inulin production.</title>
        <authorList>
            <person name="Fan W."/>
            <person name="Wang S."/>
            <person name="Wang H."/>
            <person name="Wang A."/>
            <person name="Jiang F."/>
            <person name="Liu H."/>
            <person name="Zhao H."/>
            <person name="Xu D."/>
            <person name="Zhang Y."/>
        </authorList>
    </citation>
    <scope>NUCLEOTIDE SEQUENCE [LARGE SCALE GENOMIC DNA]</scope>
    <source>
        <strain evidence="2">cv. Yunnan</strain>
        <tissue evidence="1">Leaves</tissue>
    </source>
</reference>
<accession>A0ACB9DFU2</accession>
<keyword evidence="2" id="KW-1185">Reference proteome</keyword>
<reference evidence="2" key="1">
    <citation type="journal article" date="2022" name="Mol. Ecol. Resour.">
        <title>The genomes of chicory, endive, great burdock and yacon provide insights into Asteraceae palaeo-polyploidization history and plant inulin production.</title>
        <authorList>
            <person name="Fan W."/>
            <person name="Wang S."/>
            <person name="Wang H."/>
            <person name="Wang A."/>
            <person name="Jiang F."/>
            <person name="Liu H."/>
            <person name="Zhao H."/>
            <person name="Xu D."/>
            <person name="Zhang Y."/>
        </authorList>
    </citation>
    <scope>NUCLEOTIDE SEQUENCE [LARGE SCALE GENOMIC DNA]</scope>
    <source>
        <strain evidence="2">cv. Yunnan</strain>
    </source>
</reference>
<name>A0ACB9DFU2_9ASTR</name>
<dbReference type="Proteomes" id="UP001056120">
    <property type="component" value="Linkage Group LG19"/>
</dbReference>
<dbReference type="EMBL" id="CM042036">
    <property type="protein sequence ID" value="KAI3745136.1"/>
    <property type="molecule type" value="Genomic_DNA"/>
</dbReference>